<proteinExistence type="predicted"/>
<gene>
    <name evidence="1" type="ORF">ERS075579_04002</name>
</gene>
<evidence type="ECO:0000313" key="2">
    <source>
        <dbReference type="Proteomes" id="UP000045782"/>
    </source>
</evidence>
<accession>A0A0U0ZTY5</accession>
<name>A0A0U0ZTY5_9MYCO</name>
<protein>
    <submittedName>
        <fullName evidence="1">Uncharacterized protein</fullName>
    </submittedName>
</protein>
<reference evidence="1 2" key="1">
    <citation type="submission" date="2015-03" db="EMBL/GenBank/DDBJ databases">
        <authorList>
            <person name="Murphy D."/>
        </authorList>
    </citation>
    <scope>NUCLEOTIDE SEQUENCE [LARGE SCALE GENOMIC DNA]</scope>
    <source>
        <strain evidence="1 2">PAP088</strain>
    </source>
</reference>
<dbReference type="Proteomes" id="UP000045782">
    <property type="component" value="Unassembled WGS sequence"/>
</dbReference>
<dbReference type="EMBL" id="CSWP01000009">
    <property type="protein sequence ID" value="CPV66441.1"/>
    <property type="molecule type" value="Genomic_DNA"/>
</dbReference>
<organism evidence="1 2">
    <name type="scientific">Mycobacteroides abscessus</name>
    <dbReference type="NCBI Taxonomy" id="36809"/>
    <lineage>
        <taxon>Bacteria</taxon>
        <taxon>Bacillati</taxon>
        <taxon>Actinomycetota</taxon>
        <taxon>Actinomycetes</taxon>
        <taxon>Mycobacteriales</taxon>
        <taxon>Mycobacteriaceae</taxon>
        <taxon>Mycobacteroides</taxon>
    </lineage>
</organism>
<sequence length="100" mass="10665">MLCACKLRVELFVAALFDVAWDSPQAERAAAGDGFRQGLWVFEDHVHDVAAVAAAVFDVLGFAPGRAAVGCCRVGVDHFDQAEDGAILQVWFQVGVGRAC</sequence>
<dbReference type="AlphaFoldDB" id="A0A0U0ZTY5"/>
<evidence type="ECO:0000313" key="1">
    <source>
        <dbReference type="EMBL" id="CPV66441.1"/>
    </source>
</evidence>